<dbReference type="AlphaFoldDB" id="A0A1Y2LQJ8"/>
<dbReference type="PANTHER" id="PTHR43591:SF24">
    <property type="entry name" value="2-METHOXY-6-POLYPRENYL-1,4-BENZOQUINOL METHYLASE, MITOCHONDRIAL"/>
    <property type="match status" value="1"/>
</dbReference>
<dbReference type="InterPro" id="IPR029063">
    <property type="entry name" value="SAM-dependent_MTases_sf"/>
</dbReference>
<dbReference type="PANTHER" id="PTHR43591">
    <property type="entry name" value="METHYLTRANSFERASE"/>
    <property type="match status" value="1"/>
</dbReference>
<organism evidence="2 3">
    <name type="scientific">Epicoccum nigrum</name>
    <name type="common">Soil fungus</name>
    <name type="synonym">Epicoccum purpurascens</name>
    <dbReference type="NCBI Taxonomy" id="105696"/>
    <lineage>
        <taxon>Eukaryota</taxon>
        <taxon>Fungi</taxon>
        <taxon>Dikarya</taxon>
        <taxon>Ascomycota</taxon>
        <taxon>Pezizomycotina</taxon>
        <taxon>Dothideomycetes</taxon>
        <taxon>Pleosporomycetidae</taxon>
        <taxon>Pleosporales</taxon>
        <taxon>Pleosporineae</taxon>
        <taxon>Didymellaceae</taxon>
        <taxon>Epicoccum</taxon>
    </lineage>
</organism>
<keyword evidence="3" id="KW-1185">Reference proteome</keyword>
<dbReference type="CDD" id="cd02440">
    <property type="entry name" value="AdoMet_MTases"/>
    <property type="match status" value="1"/>
</dbReference>
<gene>
    <name evidence="2" type="ORF">B5807_09373</name>
</gene>
<dbReference type="STRING" id="105696.A0A1Y2LQJ8"/>
<dbReference type="Proteomes" id="UP000193240">
    <property type="component" value="Unassembled WGS sequence"/>
</dbReference>
<proteinExistence type="predicted"/>
<dbReference type="Gene3D" id="3.40.50.150">
    <property type="entry name" value="Vaccinia Virus protein VP39"/>
    <property type="match status" value="1"/>
</dbReference>
<sequence length="356" mass="40241">MLVFLNDRVNNYSHNQNFTMSTALTETRPAKSSEDSNIAINEADARTFHNTDAAYVLPNDNIEHQRLELQSRLLYRLMGSKVFHSPLDRSEIHKTLDIGCGTGAVTHEMASMFPDAQVLGADLSPVPGVRQKLPNISYVQGNIMELEDALFERNSFDLIFSRLLVLGMPNWKAYVERCVALAKPGGWVEMHDLSTKIQHILPHISSFEHFRPHSITINEIANSSHPTDSYYSPSAFIWDSILNKLLALKDVDSYCGSNIGSLFTDAGLTDIHIKRYMFPFGTWDELTGEERGTADYMGTSWKEVLPVLFKKAGENAGPEYAEDVVKAIRDVKKFYESYEGGRNFLWMYVVCGRKPE</sequence>
<reference evidence="2 3" key="1">
    <citation type="journal article" date="2017" name="Genome Announc.">
        <title>Genome sequence of the saprophytic ascomycete Epicoccum nigrum ICMP 19927 strain isolated from New Zealand.</title>
        <authorList>
            <person name="Fokin M."/>
            <person name="Fleetwood D."/>
            <person name="Weir B.S."/>
            <person name="Villas-Boas S.G."/>
        </authorList>
    </citation>
    <scope>NUCLEOTIDE SEQUENCE [LARGE SCALE GENOMIC DNA]</scope>
    <source>
        <strain evidence="2 3">ICMP 19927</strain>
    </source>
</reference>
<evidence type="ECO:0000313" key="2">
    <source>
        <dbReference type="EMBL" id="OSS45178.1"/>
    </source>
</evidence>
<dbReference type="Pfam" id="PF13649">
    <property type="entry name" value="Methyltransf_25"/>
    <property type="match status" value="1"/>
</dbReference>
<accession>A0A1Y2LQJ8</accession>
<dbReference type="SUPFAM" id="SSF53335">
    <property type="entry name" value="S-adenosyl-L-methionine-dependent methyltransferases"/>
    <property type="match status" value="1"/>
</dbReference>
<protein>
    <recommendedName>
        <fullName evidence="1">Methyltransferase domain-containing protein</fullName>
    </recommendedName>
</protein>
<evidence type="ECO:0000313" key="3">
    <source>
        <dbReference type="Proteomes" id="UP000193240"/>
    </source>
</evidence>
<evidence type="ECO:0000259" key="1">
    <source>
        <dbReference type="Pfam" id="PF13649"/>
    </source>
</evidence>
<name>A0A1Y2LQJ8_EPING</name>
<dbReference type="InParanoid" id="A0A1Y2LQJ8"/>
<dbReference type="EMBL" id="KZ107855">
    <property type="protein sequence ID" value="OSS45178.1"/>
    <property type="molecule type" value="Genomic_DNA"/>
</dbReference>
<dbReference type="InterPro" id="IPR041698">
    <property type="entry name" value="Methyltransf_25"/>
</dbReference>
<dbReference type="GO" id="GO:0008168">
    <property type="term" value="F:methyltransferase activity"/>
    <property type="evidence" value="ECO:0007669"/>
    <property type="project" value="TreeGrafter"/>
</dbReference>
<feature type="domain" description="Methyltransferase" evidence="1">
    <location>
        <begin position="96"/>
        <end position="186"/>
    </location>
</feature>